<evidence type="ECO:0000313" key="2">
    <source>
        <dbReference type="Proteomes" id="UP000186878"/>
    </source>
</evidence>
<protein>
    <submittedName>
        <fullName evidence="1">Uncharacterized protein</fullName>
    </submittedName>
</protein>
<proteinExistence type="predicted"/>
<accession>A0A1Q8SPJ1</accession>
<gene>
    <name evidence="1" type="ORF">BTW07_14725</name>
</gene>
<dbReference type="AlphaFoldDB" id="A0A1Q8SPJ1"/>
<comment type="caution">
    <text evidence="1">The sequence shown here is derived from an EMBL/GenBank/DDBJ whole genome shotgun (WGS) entry which is preliminary data.</text>
</comment>
<dbReference type="EMBL" id="MSDO01000022">
    <property type="protein sequence ID" value="OLO03334.1"/>
    <property type="molecule type" value="Genomic_DNA"/>
</dbReference>
<keyword evidence="2" id="KW-1185">Reference proteome</keyword>
<dbReference type="RefSeq" id="WP_075570936.1">
    <property type="nucleotide sequence ID" value="NZ_MSDO01000022.1"/>
</dbReference>
<dbReference type="STRING" id="404433.BTW07_14725"/>
<dbReference type="Proteomes" id="UP000186878">
    <property type="component" value="Unassembled WGS sequence"/>
</dbReference>
<sequence>MPQPLTRANAVTQILGELQRMEARRGCGDTLGDRRLQRSLASLDQSSESEVARRAIQAQWDRDFPAFDAAAEMLLDMDDLSEPGTTYVNFALMCHYALNADLCARLNRRALQFNRSDQVFVETVARNAWHAGDIKISDQATARLGKLNAESYEELRDLIQESSELLVLHGVTHDAFQQYVQCLFELIRGFVANKTDVRLVSGVDIEDYEDGHQELLVMFDLDLDDDTLDAIDEALLELRSDADRVNPALNKCVGVLVRDYPQSLDAEAC</sequence>
<evidence type="ECO:0000313" key="1">
    <source>
        <dbReference type="EMBL" id="OLO03334.1"/>
    </source>
</evidence>
<dbReference type="OrthoDB" id="6182968at2"/>
<organism evidence="1 2">
    <name type="scientific">Salinicola socius</name>
    <dbReference type="NCBI Taxonomy" id="404433"/>
    <lineage>
        <taxon>Bacteria</taxon>
        <taxon>Pseudomonadati</taxon>
        <taxon>Pseudomonadota</taxon>
        <taxon>Gammaproteobacteria</taxon>
        <taxon>Oceanospirillales</taxon>
        <taxon>Halomonadaceae</taxon>
        <taxon>Salinicola</taxon>
    </lineage>
</organism>
<reference evidence="1 2" key="1">
    <citation type="submission" date="2016-12" db="EMBL/GenBank/DDBJ databases">
        <title>Draft genome sequences of strains Salinicola socius SMB35, Salinicola sp. MH3R3-1 and Chromohalobacter sp. SMB17 from the Verkhnekamsk potash mining region of Russia.</title>
        <authorList>
            <person name="Mavrodi D.V."/>
            <person name="Olsson B.E."/>
            <person name="Korsakova E.S."/>
            <person name="Pyankova A."/>
            <person name="Mavrodi O.V."/>
            <person name="Plotnikova E.G."/>
        </authorList>
    </citation>
    <scope>NUCLEOTIDE SEQUENCE [LARGE SCALE GENOMIC DNA]</scope>
    <source>
        <strain evidence="1 2">SMB35</strain>
    </source>
</reference>
<name>A0A1Q8SPJ1_9GAMM</name>